<sequence length="151" mass="16640">MKFLCLHGMGGALAASFLLHHRETHPHDPELFQLASAPQNGAVAARDLTSEDVIEPLRINGFIAPPVPGDVILRLYHPEREATRIEMPTVHIMGSQDPFYPQSLVLAQLCSGHVEVVEHQQGHILPRINASFIQQAVASIEQCIQRASLKC</sequence>
<dbReference type="InterPro" id="IPR029058">
    <property type="entry name" value="AB_hydrolase_fold"/>
</dbReference>
<accession>A0ABR1WP97</accession>
<dbReference type="InterPro" id="IPR050593">
    <property type="entry name" value="LovG"/>
</dbReference>
<organism evidence="3 4">
    <name type="scientific">Apiospora hydei</name>
    <dbReference type="NCBI Taxonomy" id="1337664"/>
    <lineage>
        <taxon>Eukaryota</taxon>
        <taxon>Fungi</taxon>
        <taxon>Dikarya</taxon>
        <taxon>Ascomycota</taxon>
        <taxon>Pezizomycotina</taxon>
        <taxon>Sordariomycetes</taxon>
        <taxon>Xylariomycetidae</taxon>
        <taxon>Amphisphaeriales</taxon>
        <taxon>Apiosporaceae</taxon>
        <taxon>Apiospora</taxon>
    </lineage>
</organism>
<dbReference type="RefSeq" id="XP_066669884.1">
    <property type="nucleotide sequence ID" value="XM_066810961.1"/>
</dbReference>
<keyword evidence="1" id="KW-0378">Hydrolase</keyword>
<proteinExistence type="predicted"/>
<dbReference type="GeneID" id="92044021"/>
<dbReference type="Proteomes" id="UP001433268">
    <property type="component" value="Unassembled WGS sequence"/>
</dbReference>
<dbReference type="PANTHER" id="PTHR48070:SF6">
    <property type="entry name" value="ESTERASE OVCA2"/>
    <property type="match status" value="1"/>
</dbReference>
<comment type="caution">
    <text evidence="3">The sequence shown here is derived from an EMBL/GenBank/DDBJ whole genome shotgun (WGS) entry which is preliminary data.</text>
</comment>
<evidence type="ECO:0000256" key="1">
    <source>
        <dbReference type="ARBA" id="ARBA00022801"/>
    </source>
</evidence>
<dbReference type="Pfam" id="PF03959">
    <property type="entry name" value="FSH1"/>
    <property type="match status" value="1"/>
</dbReference>
<keyword evidence="4" id="KW-1185">Reference proteome</keyword>
<dbReference type="Gene3D" id="3.40.50.1820">
    <property type="entry name" value="alpha/beta hydrolase"/>
    <property type="match status" value="1"/>
</dbReference>
<dbReference type="PANTHER" id="PTHR48070">
    <property type="entry name" value="ESTERASE OVCA2"/>
    <property type="match status" value="1"/>
</dbReference>
<dbReference type="EMBL" id="JAQQWN010000005">
    <property type="protein sequence ID" value="KAK8085375.1"/>
    <property type="molecule type" value="Genomic_DNA"/>
</dbReference>
<protein>
    <recommendedName>
        <fullName evidence="2">Serine hydrolase domain-containing protein</fullName>
    </recommendedName>
</protein>
<evidence type="ECO:0000259" key="2">
    <source>
        <dbReference type="Pfam" id="PF03959"/>
    </source>
</evidence>
<dbReference type="InterPro" id="IPR005645">
    <property type="entry name" value="FSH-like_dom"/>
</dbReference>
<evidence type="ECO:0000313" key="3">
    <source>
        <dbReference type="EMBL" id="KAK8085375.1"/>
    </source>
</evidence>
<reference evidence="3 4" key="1">
    <citation type="submission" date="2023-01" db="EMBL/GenBank/DDBJ databases">
        <title>Analysis of 21 Apiospora genomes using comparative genomics revels a genus with tremendous synthesis potential of carbohydrate active enzymes and secondary metabolites.</title>
        <authorList>
            <person name="Sorensen T."/>
        </authorList>
    </citation>
    <scope>NUCLEOTIDE SEQUENCE [LARGE SCALE GENOMIC DNA]</scope>
    <source>
        <strain evidence="3 4">CBS 114990</strain>
    </source>
</reference>
<dbReference type="SUPFAM" id="SSF53474">
    <property type="entry name" value="alpha/beta-Hydrolases"/>
    <property type="match status" value="1"/>
</dbReference>
<gene>
    <name evidence="3" type="ORF">PG997_006646</name>
</gene>
<feature type="domain" description="Serine hydrolase" evidence="2">
    <location>
        <begin position="76"/>
        <end position="127"/>
    </location>
</feature>
<name>A0ABR1WP97_9PEZI</name>
<evidence type="ECO:0000313" key="4">
    <source>
        <dbReference type="Proteomes" id="UP001433268"/>
    </source>
</evidence>